<dbReference type="InterPro" id="IPR005760">
    <property type="entry name" value="A/G_AdeGlyc_MutY"/>
</dbReference>
<evidence type="ECO:0000256" key="4">
    <source>
        <dbReference type="ARBA" id="ARBA00012045"/>
    </source>
</evidence>
<keyword evidence="7" id="KW-0479">Metal-binding</keyword>
<dbReference type="InterPro" id="IPR029119">
    <property type="entry name" value="MutY_C"/>
</dbReference>
<dbReference type="InterPro" id="IPR044298">
    <property type="entry name" value="MIG/MutY"/>
</dbReference>
<dbReference type="Gene3D" id="3.90.79.10">
    <property type="entry name" value="Nucleoside Triphosphate Pyrophosphohydrolase"/>
    <property type="match status" value="1"/>
</dbReference>
<evidence type="ECO:0000256" key="9">
    <source>
        <dbReference type="ARBA" id="ARBA00022801"/>
    </source>
</evidence>
<dbReference type="Gene3D" id="1.10.340.30">
    <property type="entry name" value="Hypothetical protein, domain 2"/>
    <property type="match status" value="1"/>
</dbReference>
<organism evidence="16 17">
    <name type="scientific">Draconibacterium aestuarii</name>
    <dbReference type="NCBI Taxonomy" id="2998507"/>
    <lineage>
        <taxon>Bacteria</taxon>
        <taxon>Pseudomonadati</taxon>
        <taxon>Bacteroidota</taxon>
        <taxon>Bacteroidia</taxon>
        <taxon>Marinilabiliales</taxon>
        <taxon>Prolixibacteraceae</taxon>
        <taxon>Draconibacterium</taxon>
    </lineage>
</organism>
<evidence type="ECO:0000256" key="8">
    <source>
        <dbReference type="ARBA" id="ARBA00022763"/>
    </source>
</evidence>
<keyword evidence="6" id="KW-0004">4Fe-4S</keyword>
<dbReference type="GO" id="GO:0046872">
    <property type="term" value="F:metal ion binding"/>
    <property type="evidence" value="ECO:0007669"/>
    <property type="project" value="UniProtKB-UniRule"/>
</dbReference>
<dbReference type="SUPFAM" id="SSF55811">
    <property type="entry name" value="Nudix"/>
    <property type="match status" value="1"/>
</dbReference>
<dbReference type="GO" id="GO:0006284">
    <property type="term" value="P:base-excision repair"/>
    <property type="evidence" value="ECO:0007669"/>
    <property type="project" value="UniProtKB-UniRule"/>
</dbReference>
<feature type="domain" description="HhH-GPD" evidence="15">
    <location>
        <begin position="36"/>
        <end position="187"/>
    </location>
</feature>
<evidence type="ECO:0000256" key="13">
    <source>
        <dbReference type="ARBA" id="ARBA00023295"/>
    </source>
</evidence>
<dbReference type="GO" id="GO:0006298">
    <property type="term" value="P:mismatch repair"/>
    <property type="evidence" value="ECO:0007669"/>
    <property type="project" value="TreeGrafter"/>
</dbReference>
<evidence type="ECO:0000256" key="3">
    <source>
        <dbReference type="ARBA" id="ARBA00008343"/>
    </source>
</evidence>
<evidence type="ECO:0000256" key="7">
    <source>
        <dbReference type="ARBA" id="ARBA00022723"/>
    </source>
</evidence>
<keyword evidence="12" id="KW-0234">DNA repair</keyword>
<evidence type="ECO:0000256" key="14">
    <source>
        <dbReference type="RuleBase" id="RU365096"/>
    </source>
</evidence>
<keyword evidence="8 14" id="KW-0227">DNA damage</keyword>
<keyword evidence="13 14" id="KW-0326">Glycosidase</keyword>
<evidence type="ECO:0000256" key="6">
    <source>
        <dbReference type="ARBA" id="ARBA00022485"/>
    </source>
</evidence>
<dbReference type="NCBIfam" id="TIGR01084">
    <property type="entry name" value="mutY"/>
    <property type="match status" value="1"/>
</dbReference>
<dbReference type="InterPro" id="IPR023170">
    <property type="entry name" value="HhH_base_excis_C"/>
</dbReference>
<dbReference type="InterPro" id="IPR015797">
    <property type="entry name" value="NUDIX_hydrolase-like_dom_sf"/>
</dbReference>
<dbReference type="Pfam" id="PF14815">
    <property type="entry name" value="NUDIX_4"/>
    <property type="match status" value="1"/>
</dbReference>
<dbReference type="PANTHER" id="PTHR42944:SF1">
    <property type="entry name" value="ADENINE DNA GLYCOSYLASE"/>
    <property type="match status" value="1"/>
</dbReference>
<comment type="catalytic activity">
    <reaction evidence="1 14">
        <text>Hydrolyzes free adenine bases from 7,8-dihydro-8-oxoguanine:adenine mismatched double-stranded DNA, leaving an apurinic site.</text>
        <dbReference type="EC" id="3.2.2.31"/>
    </reaction>
</comment>
<name>A0A9X3FG32_9BACT</name>
<evidence type="ECO:0000256" key="12">
    <source>
        <dbReference type="ARBA" id="ARBA00023204"/>
    </source>
</evidence>
<evidence type="ECO:0000313" key="16">
    <source>
        <dbReference type="EMBL" id="MCY1722525.1"/>
    </source>
</evidence>
<dbReference type="InterPro" id="IPR011257">
    <property type="entry name" value="DNA_glycosylase"/>
</dbReference>
<evidence type="ECO:0000256" key="1">
    <source>
        <dbReference type="ARBA" id="ARBA00000843"/>
    </source>
</evidence>
<dbReference type="SUPFAM" id="SSF48150">
    <property type="entry name" value="DNA-glycosylase"/>
    <property type="match status" value="1"/>
</dbReference>
<dbReference type="CDD" id="cd03431">
    <property type="entry name" value="NUDIX_DNA_Glycosylase_C-MutY"/>
    <property type="match status" value="1"/>
</dbReference>
<accession>A0A9X3FG32</accession>
<dbReference type="GO" id="GO:0000701">
    <property type="term" value="F:purine-specific mismatch base pair DNA N-glycosylase activity"/>
    <property type="evidence" value="ECO:0007669"/>
    <property type="project" value="UniProtKB-EC"/>
</dbReference>
<keyword evidence="11" id="KW-0411">Iron-sulfur</keyword>
<evidence type="ECO:0000256" key="10">
    <source>
        <dbReference type="ARBA" id="ARBA00023004"/>
    </source>
</evidence>
<dbReference type="GO" id="GO:0032357">
    <property type="term" value="F:oxidized purine DNA binding"/>
    <property type="evidence" value="ECO:0007669"/>
    <property type="project" value="TreeGrafter"/>
</dbReference>
<evidence type="ECO:0000256" key="5">
    <source>
        <dbReference type="ARBA" id="ARBA00022023"/>
    </source>
</evidence>
<dbReference type="EC" id="3.2.2.31" evidence="4 14"/>
<dbReference type="Gene3D" id="1.10.1670.10">
    <property type="entry name" value="Helix-hairpin-Helix base-excision DNA repair enzymes (C-terminal)"/>
    <property type="match status" value="1"/>
</dbReference>
<dbReference type="PANTHER" id="PTHR42944">
    <property type="entry name" value="ADENINE DNA GLYCOSYLASE"/>
    <property type="match status" value="1"/>
</dbReference>
<evidence type="ECO:0000313" key="17">
    <source>
        <dbReference type="Proteomes" id="UP001145087"/>
    </source>
</evidence>
<dbReference type="GO" id="GO:0034039">
    <property type="term" value="F:8-oxo-7,8-dihydroguanine DNA N-glycosylase activity"/>
    <property type="evidence" value="ECO:0007669"/>
    <property type="project" value="TreeGrafter"/>
</dbReference>
<proteinExistence type="inferred from homology"/>
<dbReference type="Pfam" id="PF00633">
    <property type="entry name" value="HHH"/>
    <property type="match status" value="1"/>
</dbReference>
<dbReference type="SMART" id="SM00478">
    <property type="entry name" value="ENDO3c"/>
    <property type="match status" value="1"/>
</dbReference>
<dbReference type="Pfam" id="PF00730">
    <property type="entry name" value="HhH-GPD"/>
    <property type="match status" value="1"/>
</dbReference>
<dbReference type="CDD" id="cd00056">
    <property type="entry name" value="ENDO3c"/>
    <property type="match status" value="1"/>
</dbReference>
<dbReference type="RefSeq" id="WP_343334850.1">
    <property type="nucleotide sequence ID" value="NZ_JAPOHD010000059.1"/>
</dbReference>
<comment type="caution">
    <text evidence="16">The sequence shown here is derived from an EMBL/GenBank/DDBJ whole genome shotgun (WGS) entry which is preliminary data.</text>
</comment>
<dbReference type="FunFam" id="1.10.340.30:FF:000002">
    <property type="entry name" value="Adenine DNA glycosylase"/>
    <property type="match status" value="1"/>
</dbReference>
<dbReference type="EMBL" id="JAPOHD010000059">
    <property type="protein sequence ID" value="MCY1722525.1"/>
    <property type="molecule type" value="Genomic_DNA"/>
</dbReference>
<dbReference type="GO" id="GO:0051539">
    <property type="term" value="F:4 iron, 4 sulfur cluster binding"/>
    <property type="evidence" value="ECO:0007669"/>
    <property type="project" value="UniProtKB-UniRule"/>
</dbReference>
<gene>
    <name evidence="16" type="primary">mutY</name>
    <name evidence="16" type="ORF">OU798_19400</name>
</gene>
<reference evidence="16" key="1">
    <citation type="submission" date="2022-11" db="EMBL/GenBank/DDBJ databases">
        <title>Marilongibacter aestuarii gen. nov., sp. nov., isolated from tidal flat sediment.</title>
        <authorList>
            <person name="Jiayan W."/>
        </authorList>
    </citation>
    <scope>NUCLEOTIDE SEQUENCE</scope>
    <source>
        <strain evidence="16">Z1-6</strain>
    </source>
</reference>
<protein>
    <recommendedName>
        <fullName evidence="5 14">Adenine DNA glycosylase</fullName>
        <ecNumber evidence="4 14">3.2.2.31</ecNumber>
    </recommendedName>
</protein>
<dbReference type="AlphaFoldDB" id="A0A9X3FG32"/>
<dbReference type="InterPro" id="IPR003265">
    <property type="entry name" value="HhH-GPD_domain"/>
</dbReference>
<evidence type="ECO:0000259" key="15">
    <source>
        <dbReference type="SMART" id="SM00478"/>
    </source>
</evidence>
<keyword evidence="10 14" id="KW-0408">Iron</keyword>
<dbReference type="Proteomes" id="UP001145087">
    <property type="component" value="Unassembled WGS sequence"/>
</dbReference>
<evidence type="ECO:0000256" key="2">
    <source>
        <dbReference type="ARBA" id="ARBA00002933"/>
    </source>
</evidence>
<comment type="function">
    <text evidence="2">Adenine glycosylase active on G-A mispairs. MutY also corrects error-prone DNA synthesis past GO lesions which are due to the oxidatively damaged form of guanine: 7,8-dihydro-8-oxoguanine (8-oxo-dGTP).</text>
</comment>
<dbReference type="InterPro" id="IPR000445">
    <property type="entry name" value="HhH_motif"/>
</dbReference>
<comment type="cofactor">
    <cofactor evidence="14">
        <name>[4Fe-4S] cluster</name>
        <dbReference type="ChEBI" id="CHEBI:49883"/>
    </cofactor>
    <text evidence="14">Binds 1 [4Fe-4S] cluster.</text>
</comment>
<dbReference type="GO" id="GO:0035485">
    <property type="term" value="F:adenine/guanine mispair binding"/>
    <property type="evidence" value="ECO:0007669"/>
    <property type="project" value="TreeGrafter"/>
</dbReference>
<evidence type="ECO:0000256" key="11">
    <source>
        <dbReference type="ARBA" id="ARBA00023014"/>
    </source>
</evidence>
<keyword evidence="17" id="KW-1185">Reference proteome</keyword>
<keyword evidence="9" id="KW-0378">Hydrolase</keyword>
<comment type="similarity">
    <text evidence="3 14">Belongs to the Nth/MutY family.</text>
</comment>
<sequence>MDSFISSLHQWYRINKRDLPWRNTQDPYQIWISEIILQQTRIAQGTNYYLRFIHTFPTIVHLAEANEDEVLKLWQGLGYYSRARNLHSTAKTIVHSHGAKFPTNYTDLLKLKGIGPYTAAAIASMAFDLPYPAVDGNIYRVLSRYFGIATPIDSSGGKKQFQQLAEELIINKPPGMHNQALMEFGALQCVPKSPDCSLCPVADTCFAKLNQLIEQLPVKSKKTKQSKRYFYYYLIDDGTHIYINKRTSNDIWKNLHELPLLESPHEISDEEIIQKKVPYINGTNFNIKLVSSPKKHILSHQVIHSKLIYIEVNTDVDISKPLIRVNKKDISKFAVPRLVEQFFETFNLV</sequence>